<comment type="caution">
    <text evidence="3">The sequence shown here is derived from an EMBL/GenBank/DDBJ whole genome shotgun (WGS) entry which is preliminary data.</text>
</comment>
<feature type="transmembrane region" description="Helical" evidence="2">
    <location>
        <begin position="12"/>
        <end position="33"/>
    </location>
</feature>
<dbReference type="Proteomes" id="UP001178148">
    <property type="component" value="Unassembled WGS sequence"/>
</dbReference>
<accession>A0AA90SE92</accession>
<feature type="region of interest" description="Disordered" evidence="1">
    <location>
        <begin position="459"/>
        <end position="536"/>
    </location>
</feature>
<reference evidence="3 4" key="1">
    <citation type="journal article" date="2023" name="bioRxiv">
        <title>An intranuclear bacterial parasite of deep-sea mussels expresses apoptosis inhibitors acquired from its host.</title>
        <authorList>
            <person name="Gonzalez Porras M.A."/>
            <person name="Assie A."/>
            <person name="Tietjen M."/>
            <person name="Violette M."/>
            <person name="Kleiner M."/>
            <person name="Gruber-Vodicka H."/>
            <person name="Dubilier N."/>
            <person name="Leisch N."/>
        </authorList>
    </citation>
    <scope>NUCLEOTIDE SEQUENCE [LARGE SCALE GENOMIC DNA]</scope>
    <source>
        <strain evidence="3">IAP13</strain>
    </source>
</reference>
<gene>
    <name evidence="3" type="ORF">QS748_14155</name>
</gene>
<keyword evidence="4" id="KW-1185">Reference proteome</keyword>
<evidence type="ECO:0000256" key="2">
    <source>
        <dbReference type="SAM" id="Phobius"/>
    </source>
</evidence>
<keyword evidence="2" id="KW-0472">Membrane</keyword>
<keyword evidence="2" id="KW-1133">Transmembrane helix</keyword>
<name>A0AA90SE92_9GAMM</name>
<evidence type="ECO:0000256" key="1">
    <source>
        <dbReference type="SAM" id="MobiDB-lite"/>
    </source>
</evidence>
<proteinExistence type="predicted"/>
<dbReference type="AlphaFoldDB" id="A0AA90SE92"/>
<sequence length="536" mass="58157">MSLHKIIHSCSIYFCLIVSMFCYQSSVATYGIFGEPKHQKIEVQYEGDEDDYTLDVYSNWDQEYSYLCTLTGGTTCIGMMINTSGNANLLCSKGSVNKLNKCMLPAQRQKGKRAVSVELISPYLLGSLKKLLNDTDVEVEDPFMLSLPDALSNYIEGNIASERHPVFVIDGLELASRLQQSIDEYEDECLSSNPDLSSDSDLIEYQKIQCNNAEWRMTIKDEITVNPENSMWEGLNHKFSFSLEPTRWCLAAETEEQKANTQYALAILSGIQCSDAAIVSRVNGFECITGIVKLPGQDLDVSIVNLTPSHVLKIKNDGFDIKELVSCSLKDLSSEMCTSLLQFLPESNRKWAIIRRVSQVCGGFEMLLSLIQQRVGHDLDSMRANPLAQALESRSFRSKSNTVTMRDALLSSSECKKGTHTLSSGSGSENAADGNVTVDAATGSENSEKAADENVTVCAATSSESSEKAADGNVTVDAATDSESSDKVADENVTVDAATGSENSEKGADENVTVGAATGSESSEKAADLKATTAEA</sequence>
<keyword evidence="2" id="KW-0812">Transmembrane</keyword>
<organism evidence="3 4">
    <name type="scientific">Candidatus Endonucleibacter bathymodioli</name>
    <dbReference type="NCBI Taxonomy" id="539814"/>
    <lineage>
        <taxon>Bacteria</taxon>
        <taxon>Pseudomonadati</taxon>
        <taxon>Pseudomonadota</taxon>
        <taxon>Gammaproteobacteria</taxon>
        <taxon>Oceanospirillales</taxon>
        <taxon>Endozoicomonadaceae</taxon>
        <taxon>Candidatus Endonucleibacter</taxon>
    </lineage>
</organism>
<dbReference type="EMBL" id="JASXSV010000037">
    <property type="protein sequence ID" value="MDP0590262.1"/>
    <property type="molecule type" value="Genomic_DNA"/>
</dbReference>
<evidence type="ECO:0000313" key="3">
    <source>
        <dbReference type="EMBL" id="MDP0590262.1"/>
    </source>
</evidence>
<evidence type="ECO:0000313" key="4">
    <source>
        <dbReference type="Proteomes" id="UP001178148"/>
    </source>
</evidence>
<protein>
    <submittedName>
        <fullName evidence="3">Uncharacterized protein</fullName>
    </submittedName>
</protein>